<protein>
    <recommendedName>
        <fullName evidence="9">SET domain-containing protein</fullName>
    </recommendedName>
</protein>
<dbReference type="InterPro" id="IPR046341">
    <property type="entry name" value="SET_dom_sf"/>
</dbReference>
<dbReference type="Pfam" id="PF00856">
    <property type="entry name" value="SET"/>
    <property type="match status" value="1"/>
</dbReference>
<feature type="domain" description="SET" evidence="5">
    <location>
        <begin position="144"/>
        <end position="248"/>
    </location>
</feature>
<comment type="caution">
    <text evidence="7">The sequence shown here is derived from an EMBL/GenBank/DDBJ whole genome shotgun (WGS) entry which is preliminary data.</text>
</comment>
<dbReference type="AlphaFoldDB" id="A0A8H3I1X2"/>
<sequence>MLRLVPHVTALSTQYLTSHCSGCHDEQKPNRPLLRCQRCRIVCYCDQACQKYDWSFHKFECAALVAHSEKRATGPEADEEGDTERSVGTILVPSETIRALGRLLWLHSRGSGGVKRKEFELLESHRDKLTPSSPQTASYTKLGHALASYVSHGTPDTKKMTELGIGSAKDIVDLLSKFSANAHTLSTPSLTPIGVAISPVAALINHSCVPNCVVVFPKASESKRVPNEMLIIAIGKILPGEELTTSYVDLTLPTEHRHKILQERYFFKCECPKCKMTATIKVPFVDGCRALRCASKTCEGFLPMPKLDDPKMKKTTVKCLQCRTDCIIEPPAIADAIRLGEEGLEKAEALQFSDPERAFKYTSNLIPLVSRFFHPNSHPLLGLSRVHLAILISRLDVDRSILDEAIRAAARVAAGISAVLPAGHPVRAVAYAELGKLLAVDEYYPEGQVPPEPTPAQLDPKANLTWVAGDEMGIPKGFERLRLAHHTLMQARQELLVGFGHSEEGGAVGKEVTELAKRIEQELTPGEEPES</sequence>
<dbReference type="Proteomes" id="UP000663827">
    <property type="component" value="Unassembled WGS sequence"/>
</dbReference>
<dbReference type="InterPro" id="IPR002893">
    <property type="entry name" value="Znf_MYND"/>
</dbReference>
<dbReference type="GO" id="GO:0005634">
    <property type="term" value="C:nucleus"/>
    <property type="evidence" value="ECO:0007669"/>
    <property type="project" value="TreeGrafter"/>
</dbReference>
<dbReference type="PANTHER" id="PTHR12197">
    <property type="entry name" value="HISTONE-LYSINE N-METHYLTRANSFERASE SMYD"/>
    <property type="match status" value="1"/>
</dbReference>
<dbReference type="SUPFAM" id="SSF82199">
    <property type="entry name" value="SET domain"/>
    <property type="match status" value="1"/>
</dbReference>
<keyword evidence="3" id="KW-0862">Zinc</keyword>
<reference evidence="7" key="1">
    <citation type="submission" date="2021-01" db="EMBL/GenBank/DDBJ databases">
        <authorList>
            <person name="Kaushik A."/>
        </authorList>
    </citation>
    <scope>NUCLEOTIDE SEQUENCE</scope>
    <source>
        <strain evidence="7">AG5</strain>
    </source>
</reference>
<dbReference type="PROSITE" id="PS50280">
    <property type="entry name" value="SET"/>
    <property type="match status" value="1"/>
</dbReference>
<dbReference type="InterPro" id="IPR050869">
    <property type="entry name" value="H3K4_H4K5_MeTrfase"/>
</dbReference>
<evidence type="ECO:0000256" key="4">
    <source>
        <dbReference type="PROSITE-ProRule" id="PRU00134"/>
    </source>
</evidence>
<dbReference type="SUPFAM" id="SSF144232">
    <property type="entry name" value="HIT/MYND zinc finger-like"/>
    <property type="match status" value="1"/>
</dbReference>
<evidence type="ECO:0000256" key="2">
    <source>
        <dbReference type="ARBA" id="ARBA00022771"/>
    </source>
</evidence>
<dbReference type="InterPro" id="IPR001214">
    <property type="entry name" value="SET_dom"/>
</dbReference>
<keyword evidence="1" id="KW-0479">Metal-binding</keyword>
<evidence type="ECO:0000256" key="3">
    <source>
        <dbReference type="ARBA" id="ARBA00022833"/>
    </source>
</evidence>
<evidence type="ECO:0000313" key="7">
    <source>
        <dbReference type="EMBL" id="CAE7207502.1"/>
    </source>
</evidence>
<dbReference type="Pfam" id="PF01753">
    <property type="entry name" value="zf-MYND"/>
    <property type="match status" value="1"/>
</dbReference>
<proteinExistence type="predicted"/>
<feature type="domain" description="MYND-type" evidence="6">
    <location>
        <begin position="20"/>
        <end position="61"/>
    </location>
</feature>
<organism evidence="7 8">
    <name type="scientific">Rhizoctonia solani</name>
    <dbReference type="NCBI Taxonomy" id="456999"/>
    <lineage>
        <taxon>Eukaryota</taxon>
        <taxon>Fungi</taxon>
        <taxon>Dikarya</taxon>
        <taxon>Basidiomycota</taxon>
        <taxon>Agaricomycotina</taxon>
        <taxon>Agaricomycetes</taxon>
        <taxon>Cantharellales</taxon>
        <taxon>Ceratobasidiaceae</taxon>
        <taxon>Rhizoctonia</taxon>
    </lineage>
</organism>
<evidence type="ECO:0000259" key="6">
    <source>
        <dbReference type="PROSITE" id="PS50865"/>
    </source>
</evidence>
<dbReference type="PANTHER" id="PTHR12197:SF251">
    <property type="entry name" value="EG:BACR7C10.4 PROTEIN"/>
    <property type="match status" value="1"/>
</dbReference>
<dbReference type="Gene3D" id="6.10.140.2220">
    <property type="match status" value="1"/>
</dbReference>
<dbReference type="EMBL" id="CAJNJQ010004014">
    <property type="protein sequence ID" value="CAE7207502.1"/>
    <property type="molecule type" value="Genomic_DNA"/>
</dbReference>
<evidence type="ECO:0000256" key="1">
    <source>
        <dbReference type="ARBA" id="ARBA00022723"/>
    </source>
</evidence>
<dbReference type="GO" id="GO:0008270">
    <property type="term" value="F:zinc ion binding"/>
    <property type="evidence" value="ECO:0007669"/>
    <property type="project" value="UniProtKB-KW"/>
</dbReference>
<accession>A0A8H3I1X2</accession>
<gene>
    <name evidence="7" type="ORF">RDB_LOCUS146479</name>
</gene>
<name>A0A8H3I1X2_9AGAM</name>
<evidence type="ECO:0000259" key="5">
    <source>
        <dbReference type="PROSITE" id="PS50280"/>
    </source>
</evidence>
<evidence type="ECO:0000313" key="8">
    <source>
        <dbReference type="Proteomes" id="UP000663827"/>
    </source>
</evidence>
<dbReference type="Gene3D" id="2.170.270.10">
    <property type="entry name" value="SET domain"/>
    <property type="match status" value="1"/>
</dbReference>
<dbReference type="PROSITE" id="PS50865">
    <property type="entry name" value="ZF_MYND_2"/>
    <property type="match status" value="1"/>
</dbReference>
<keyword evidence="2 4" id="KW-0863">Zinc-finger</keyword>
<dbReference type="Gene3D" id="1.10.220.160">
    <property type="match status" value="1"/>
</dbReference>
<evidence type="ECO:0008006" key="9">
    <source>
        <dbReference type="Google" id="ProtNLM"/>
    </source>
</evidence>